<evidence type="ECO:0000313" key="13">
    <source>
        <dbReference type="EMBL" id="WRT68328.1"/>
    </source>
</evidence>
<feature type="compositionally biased region" description="Low complexity" evidence="12">
    <location>
        <begin position="8"/>
        <end position="30"/>
    </location>
</feature>
<organism evidence="13 14">
    <name type="scientific">Kwoniella shivajii</name>
    <dbReference type="NCBI Taxonomy" id="564305"/>
    <lineage>
        <taxon>Eukaryota</taxon>
        <taxon>Fungi</taxon>
        <taxon>Dikarya</taxon>
        <taxon>Basidiomycota</taxon>
        <taxon>Agaricomycotina</taxon>
        <taxon>Tremellomycetes</taxon>
        <taxon>Tremellales</taxon>
        <taxon>Cryptococcaceae</taxon>
        <taxon>Kwoniella</taxon>
    </lineage>
</organism>
<evidence type="ECO:0000256" key="5">
    <source>
        <dbReference type="ARBA" id="ARBA00022927"/>
    </source>
</evidence>
<evidence type="ECO:0000256" key="8">
    <source>
        <dbReference type="ARBA" id="ARBA00023128"/>
    </source>
</evidence>
<reference evidence="13 14" key="1">
    <citation type="submission" date="2024-01" db="EMBL/GenBank/DDBJ databases">
        <title>Comparative genomics of Cryptococcus and Kwoniella reveals pathogenesis evolution and contrasting modes of karyotype evolution via chromosome fusion or intercentromeric recombination.</title>
        <authorList>
            <person name="Coelho M.A."/>
            <person name="David-Palma M."/>
            <person name="Shea T."/>
            <person name="Bowers K."/>
            <person name="McGinley-Smith S."/>
            <person name="Mohammad A.W."/>
            <person name="Gnirke A."/>
            <person name="Yurkov A.M."/>
            <person name="Nowrousian M."/>
            <person name="Sun S."/>
            <person name="Cuomo C.A."/>
            <person name="Heitman J."/>
        </authorList>
    </citation>
    <scope>NUCLEOTIDE SEQUENCE [LARGE SCALE GENOMIC DNA]</scope>
    <source>
        <strain evidence="13">CBS 11374</strain>
    </source>
</reference>
<evidence type="ECO:0000256" key="10">
    <source>
        <dbReference type="ARBA" id="ARBA00023284"/>
    </source>
</evidence>
<feature type="compositionally biased region" description="Basic and acidic residues" evidence="12">
    <location>
        <begin position="78"/>
        <end position="98"/>
    </location>
</feature>
<dbReference type="Gene3D" id="1.10.287.2900">
    <property type="match status" value="1"/>
</dbReference>
<keyword evidence="5" id="KW-0653">Protein transport</keyword>
<evidence type="ECO:0000256" key="4">
    <source>
        <dbReference type="ARBA" id="ARBA00022448"/>
    </source>
</evidence>
<comment type="cofactor">
    <cofactor evidence="1">
        <name>Cu(2+)</name>
        <dbReference type="ChEBI" id="CHEBI:29036"/>
    </cofactor>
</comment>
<sequence length="292" mass="32010">MFTRPAVRSLRSISRRTLSTQSSSSSSSSSAFNRNAVIAATTLVVAGLTITSERRKVYNDDRVRESVLDQSSLKAPIHKREGEARSLEAGKSTAEKLKSTAQQVKTQTHEAESQFESKANDVKEKVSNRVDQAKEIYDDKVDQLEDAAKTASSSAKEHVHRLEGVTPEEADQAAQVVEGKSIEATQPSQGAFNEETGEINWDCPCLGGMADGPCGEQFKEAFSCFIYSEAEPKGVDCVEKFKHMQDCFRAHPEIYGEEIDDDENELDQSDLGEIPNPADQGVSIKEETTVPS</sequence>
<evidence type="ECO:0000256" key="7">
    <source>
        <dbReference type="ARBA" id="ARBA00023010"/>
    </source>
</evidence>
<dbReference type="InterPro" id="IPR039289">
    <property type="entry name" value="CHCHD4"/>
</dbReference>
<evidence type="ECO:0000313" key="14">
    <source>
        <dbReference type="Proteomes" id="UP001329825"/>
    </source>
</evidence>
<keyword evidence="9" id="KW-1015">Disulfide bond</keyword>
<dbReference type="Gene3D" id="1.20.120.20">
    <property type="entry name" value="Apolipoprotein"/>
    <property type="match status" value="1"/>
</dbReference>
<evidence type="ECO:0000256" key="12">
    <source>
        <dbReference type="SAM" id="MobiDB-lite"/>
    </source>
</evidence>
<feature type="compositionally biased region" description="Acidic residues" evidence="12">
    <location>
        <begin position="255"/>
        <end position="270"/>
    </location>
</feature>
<keyword evidence="6" id="KW-0560">Oxidoreductase</keyword>
<name>A0ABZ1D2Z4_9TREE</name>
<dbReference type="RefSeq" id="XP_062793068.1">
    <property type="nucleotide sequence ID" value="XM_062937017.1"/>
</dbReference>
<protein>
    <recommendedName>
        <fullName evidence="3">Mitochondrial intermembrane space import and assembly protein 40</fullName>
    </recommendedName>
    <alternativeName>
        <fullName evidence="11">Mitochondrial import inner membrane translocase TIM40</fullName>
    </alternativeName>
</protein>
<keyword evidence="10" id="KW-0676">Redox-active center</keyword>
<evidence type="ECO:0000256" key="2">
    <source>
        <dbReference type="ARBA" id="ARBA00004164"/>
    </source>
</evidence>
<feature type="region of interest" description="Disordered" evidence="12">
    <location>
        <begin position="255"/>
        <end position="292"/>
    </location>
</feature>
<dbReference type="EMBL" id="CP141887">
    <property type="protein sequence ID" value="WRT68328.1"/>
    <property type="molecule type" value="Genomic_DNA"/>
</dbReference>
<dbReference type="PROSITE" id="PS51808">
    <property type="entry name" value="CHCH"/>
    <property type="match status" value="1"/>
</dbReference>
<gene>
    <name evidence="13" type="ORF">IL334_005304</name>
</gene>
<dbReference type="Proteomes" id="UP001329825">
    <property type="component" value="Chromosome 7"/>
</dbReference>
<dbReference type="PANTHER" id="PTHR21622:SF0">
    <property type="entry name" value="COILED-COIL-HELIX-COILED-COIL-HELIX DOMAIN CONTAINING 4"/>
    <property type="match status" value="1"/>
</dbReference>
<keyword evidence="14" id="KW-1185">Reference proteome</keyword>
<evidence type="ECO:0000256" key="6">
    <source>
        <dbReference type="ARBA" id="ARBA00023002"/>
    </source>
</evidence>
<dbReference type="PANTHER" id="PTHR21622">
    <property type="entry name" value="COILED-COIL-HELIX-COILED-COIL-HELIX DOMAIN CONTAINING 4"/>
    <property type="match status" value="1"/>
</dbReference>
<evidence type="ECO:0000256" key="11">
    <source>
        <dbReference type="ARBA" id="ARBA00033150"/>
    </source>
</evidence>
<feature type="region of interest" description="Disordered" evidence="12">
    <location>
        <begin position="1"/>
        <end position="31"/>
    </location>
</feature>
<dbReference type="GeneID" id="87957435"/>
<accession>A0ABZ1D2Z4</accession>
<comment type="subcellular location">
    <subcellularLocation>
        <location evidence="2">Mitochondrion inner membrane</location>
        <topology evidence="2">Single-pass type II membrane protein</topology>
        <orientation evidence="2">Intermembrane side</orientation>
    </subcellularLocation>
</comment>
<proteinExistence type="predicted"/>
<keyword evidence="7" id="KW-0811">Translocation</keyword>
<evidence type="ECO:0000256" key="3">
    <source>
        <dbReference type="ARBA" id="ARBA00013714"/>
    </source>
</evidence>
<evidence type="ECO:0000256" key="9">
    <source>
        <dbReference type="ARBA" id="ARBA00023157"/>
    </source>
</evidence>
<feature type="region of interest" description="Disordered" evidence="12">
    <location>
        <begin position="74"/>
        <end position="126"/>
    </location>
</feature>
<keyword evidence="4" id="KW-0813">Transport</keyword>
<evidence type="ECO:0000256" key="1">
    <source>
        <dbReference type="ARBA" id="ARBA00001973"/>
    </source>
</evidence>
<keyword evidence="8" id="KW-0496">Mitochondrion</keyword>